<name>A0A0H3AQK9_BRUO2</name>
<dbReference type="HOGENOM" id="CLU_3325394_0_0_5"/>
<sequence>MDISKRQVVRLLTKGLDGFVAEDAAVLHAGAGSTTVAL</sequence>
<dbReference type="EMBL" id="CP000709">
    <property type="protein sequence ID" value="ABQ61988.1"/>
    <property type="molecule type" value="Genomic_DNA"/>
</dbReference>
<evidence type="ECO:0000313" key="2">
    <source>
        <dbReference type="Proteomes" id="UP000006383"/>
    </source>
</evidence>
<gene>
    <name evidence="1" type="ordered locus">BOV_A0494</name>
</gene>
<evidence type="ECO:0000313" key="1">
    <source>
        <dbReference type="EMBL" id="ABQ61988.1"/>
    </source>
</evidence>
<protein>
    <submittedName>
        <fullName evidence="1">Uncharacterized protein</fullName>
    </submittedName>
</protein>
<proteinExistence type="predicted"/>
<organism evidence="1 2">
    <name type="scientific">Brucella ovis (strain ATCC 25840 / 63/290 / NCTC 10512)</name>
    <dbReference type="NCBI Taxonomy" id="444178"/>
    <lineage>
        <taxon>Bacteria</taxon>
        <taxon>Pseudomonadati</taxon>
        <taxon>Pseudomonadota</taxon>
        <taxon>Alphaproteobacteria</taxon>
        <taxon>Hyphomicrobiales</taxon>
        <taxon>Brucellaceae</taxon>
        <taxon>Brucella/Ochrobactrum group</taxon>
        <taxon>Brucella</taxon>
    </lineage>
</organism>
<dbReference type="AlphaFoldDB" id="A0A0H3AQK9"/>
<dbReference type="Proteomes" id="UP000006383">
    <property type="component" value="Chromosome II"/>
</dbReference>
<accession>A0A0H3AQK9</accession>
<keyword evidence="2" id="KW-1185">Reference proteome</keyword>
<reference evidence="2" key="1">
    <citation type="journal article" date="2009" name="PLoS ONE">
        <title>Genome degradation in Brucella ovis corresponds with narrowing of its host range and tissue tropism.</title>
        <authorList>
            <person name="Tsolis R.M."/>
            <person name="Seshadri R."/>
            <person name="Santos R.L."/>
            <person name="Sangari F.J."/>
            <person name="Lobo J.M."/>
            <person name="de Jong M.F."/>
            <person name="Ren Q."/>
            <person name="Myers G."/>
            <person name="Brinkac L.M."/>
            <person name="Nelson W.C."/>
            <person name="Deboy R.T."/>
            <person name="Angiuoli S."/>
            <person name="Khouri H."/>
            <person name="Dimitrov G."/>
            <person name="Robinson J.R."/>
            <person name="Mulligan S."/>
            <person name="Walker R.L."/>
            <person name="Elzer P.E."/>
            <person name="Hassan K.A."/>
            <person name="Paulsen I.T."/>
        </authorList>
    </citation>
    <scope>NUCLEOTIDE SEQUENCE [LARGE SCALE GENOMIC DNA]</scope>
    <source>
        <strain evidence="2">ATCC 25840 / 63/290 / NCTC 10512</strain>
    </source>
</reference>
<dbReference type="KEGG" id="bov:BOV_A0494"/>